<name>A0A0P8A6G7_9EURY</name>
<sequence>MTKSTAGYTYSETAAMQNVYTRKILQLSPSVKLVFKVLEFKGLMTQKEIVAESYLPPRTVRYALSILKKEGILEERLYYKDARQCLYGVKAPQMMSYCQTLHAAWYDLYIFKLT</sequence>
<evidence type="ECO:0000313" key="1">
    <source>
        <dbReference type="EMBL" id="KPQ43717.1"/>
    </source>
</evidence>
<comment type="caution">
    <text evidence="1">The sequence shown here is derived from an EMBL/GenBank/DDBJ whole genome shotgun (WGS) entry which is preliminary data.</text>
</comment>
<dbReference type="SUPFAM" id="SSF46785">
    <property type="entry name" value="Winged helix' DNA-binding domain"/>
    <property type="match status" value="1"/>
</dbReference>
<gene>
    <name evidence="1" type="ORF">MPEBLZ_01737</name>
</gene>
<reference evidence="1 2" key="1">
    <citation type="submission" date="2015-09" db="EMBL/GenBank/DDBJ databases">
        <title>A metagenomics-based metabolic model of nitrate-dependent anaerobic oxidation of methane by Methanoperedens-like archaea.</title>
        <authorList>
            <person name="Arshad A."/>
            <person name="Speth D.R."/>
            <person name="De Graaf R.M."/>
            <person name="Op Den Camp H.J."/>
            <person name="Jetten M.S."/>
            <person name="Welte C.U."/>
        </authorList>
    </citation>
    <scope>NUCLEOTIDE SEQUENCE [LARGE SCALE GENOMIC DNA]</scope>
</reference>
<dbReference type="AlphaFoldDB" id="A0A0P8A6G7"/>
<dbReference type="Gene3D" id="1.10.10.10">
    <property type="entry name" value="Winged helix-like DNA-binding domain superfamily/Winged helix DNA-binding domain"/>
    <property type="match status" value="1"/>
</dbReference>
<dbReference type="InterPro" id="IPR036390">
    <property type="entry name" value="WH_DNA-bd_sf"/>
</dbReference>
<evidence type="ECO:0008006" key="3">
    <source>
        <dbReference type="Google" id="ProtNLM"/>
    </source>
</evidence>
<proteinExistence type="predicted"/>
<protein>
    <recommendedName>
        <fullName evidence="3">MarR family transcriptional regulator</fullName>
    </recommendedName>
</protein>
<accession>A0A0P8A6G7</accession>
<dbReference type="EMBL" id="LKCM01000132">
    <property type="protein sequence ID" value="KPQ43717.1"/>
    <property type="molecule type" value="Genomic_DNA"/>
</dbReference>
<organism evidence="1 2">
    <name type="scientific">Candidatus Methanoperedens nitratireducens</name>
    <dbReference type="NCBI Taxonomy" id="1392998"/>
    <lineage>
        <taxon>Archaea</taxon>
        <taxon>Methanobacteriati</taxon>
        <taxon>Methanobacteriota</taxon>
        <taxon>Stenosarchaea group</taxon>
        <taxon>Methanomicrobia</taxon>
        <taxon>Methanosarcinales</taxon>
        <taxon>ANME-2 cluster</taxon>
        <taxon>Candidatus Methanoperedentaceae</taxon>
        <taxon>Candidatus Methanoperedens</taxon>
    </lineage>
</organism>
<dbReference type="InterPro" id="IPR036388">
    <property type="entry name" value="WH-like_DNA-bd_sf"/>
</dbReference>
<evidence type="ECO:0000313" key="2">
    <source>
        <dbReference type="Proteomes" id="UP000050360"/>
    </source>
</evidence>
<dbReference type="Proteomes" id="UP000050360">
    <property type="component" value="Unassembled WGS sequence"/>
</dbReference>